<evidence type="ECO:0000256" key="5">
    <source>
        <dbReference type="ARBA" id="ARBA00023329"/>
    </source>
</evidence>
<feature type="compositionally biased region" description="Basic and acidic residues" evidence="7">
    <location>
        <begin position="99"/>
        <end position="172"/>
    </location>
</feature>
<dbReference type="GO" id="GO:0006886">
    <property type="term" value="P:intracellular protein transport"/>
    <property type="evidence" value="ECO:0007669"/>
    <property type="project" value="InterPro"/>
</dbReference>
<dbReference type="Proteomes" id="UP000887540">
    <property type="component" value="Unplaced"/>
</dbReference>
<evidence type="ECO:0000313" key="10">
    <source>
        <dbReference type="WBParaSite" id="ACRNAN_scaffold151.g31547.t1"/>
    </source>
</evidence>
<keyword evidence="5 6" id="KW-0968">Cytoplasmic vesicle</keyword>
<evidence type="ECO:0000256" key="1">
    <source>
        <dbReference type="ARBA" id="ARBA00004180"/>
    </source>
</evidence>
<dbReference type="InterPro" id="IPR000996">
    <property type="entry name" value="Clathrin_L-chain"/>
</dbReference>
<dbReference type="PANTHER" id="PTHR10639:SF7">
    <property type="entry name" value="CLATHRIN LIGHT CHAIN"/>
    <property type="match status" value="1"/>
</dbReference>
<dbReference type="WBParaSite" id="ACRNAN_scaffold151.g31547.t1">
    <property type="protein sequence ID" value="ACRNAN_scaffold151.g31547.t1"/>
    <property type="gene ID" value="ACRNAN_scaffold151.g31547"/>
</dbReference>
<dbReference type="GO" id="GO:0072583">
    <property type="term" value="P:clathrin-dependent endocytosis"/>
    <property type="evidence" value="ECO:0007669"/>
    <property type="project" value="TreeGrafter"/>
</dbReference>
<evidence type="ECO:0000256" key="6">
    <source>
        <dbReference type="RuleBase" id="RU363137"/>
    </source>
</evidence>
<organism evidence="8 10">
    <name type="scientific">Acrobeloides nanus</name>
    <dbReference type="NCBI Taxonomy" id="290746"/>
    <lineage>
        <taxon>Eukaryota</taxon>
        <taxon>Metazoa</taxon>
        <taxon>Ecdysozoa</taxon>
        <taxon>Nematoda</taxon>
        <taxon>Chromadorea</taxon>
        <taxon>Rhabditida</taxon>
        <taxon>Tylenchina</taxon>
        <taxon>Cephalobomorpha</taxon>
        <taxon>Cephaloboidea</taxon>
        <taxon>Cephalobidae</taxon>
        <taxon>Acrobeloides</taxon>
    </lineage>
</organism>
<dbReference type="WBParaSite" id="ACRNAN_scaffold11944.g18205.t1">
    <property type="protein sequence ID" value="ACRNAN_scaffold11944.g18205.t1"/>
    <property type="gene ID" value="ACRNAN_scaffold11944.g18205"/>
</dbReference>
<protein>
    <recommendedName>
        <fullName evidence="6">Clathrin light chain</fullName>
    </recommendedName>
</protein>
<dbReference type="GO" id="GO:0030132">
    <property type="term" value="C:clathrin coat of coated pit"/>
    <property type="evidence" value="ECO:0007669"/>
    <property type="project" value="InterPro"/>
</dbReference>
<name>A0A914CXY4_9BILA</name>
<dbReference type="AlphaFoldDB" id="A0A914CXY4"/>
<comment type="function">
    <text evidence="6">Clathrin is the major protein of the polyhedral coat of coated pits and vesicles.</text>
</comment>
<dbReference type="GO" id="GO:0032050">
    <property type="term" value="F:clathrin heavy chain binding"/>
    <property type="evidence" value="ECO:0007669"/>
    <property type="project" value="TreeGrafter"/>
</dbReference>
<dbReference type="GO" id="GO:0030130">
    <property type="term" value="C:clathrin coat of trans-Golgi network vesicle"/>
    <property type="evidence" value="ECO:0007669"/>
    <property type="project" value="InterPro"/>
</dbReference>
<feature type="compositionally biased region" description="Polar residues" evidence="7">
    <location>
        <begin position="74"/>
        <end position="93"/>
    </location>
</feature>
<dbReference type="PANTHER" id="PTHR10639">
    <property type="entry name" value="CLATHRIN LIGHT CHAIN"/>
    <property type="match status" value="1"/>
</dbReference>
<comment type="similarity">
    <text evidence="2 6">Belongs to the clathrin light chain family.</text>
</comment>
<keyword evidence="8" id="KW-1185">Reference proteome</keyword>
<evidence type="ECO:0000256" key="4">
    <source>
        <dbReference type="ARBA" id="ARBA00023176"/>
    </source>
</evidence>
<evidence type="ECO:0000313" key="9">
    <source>
        <dbReference type="WBParaSite" id="ACRNAN_scaffold11944.g18205.t1"/>
    </source>
</evidence>
<dbReference type="GO" id="GO:0099631">
    <property type="term" value="C:postsynaptic endocytic zone cytoplasmic component"/>
    <property type="evidence" value="ECO:0007669"/>
    <property type="project" value="TreeGrafter"/>
</dbReference>
<dbReference type="Pfam" id="PF01086">
    <property type="entry name" value="Clathrin_lg_ch"/>
    <property type="match status" value="1"/>
</dbReference>
<evidence type="ECO:0000256" key="3">
    <source>
        <dbReference type="ARBA" id="ARBA00023136"/>
    </source>
</evidence>
<evidence type="ECO:0000256" key="2">
    <source>
        <dbReference type="ARBA" id="ARBA00005263"/>
    </source>
</evidence>
<feature type="region of interest" description="Disordered" evidence="7">
    <location>
        <begin position="66"/>
        <end position="173"/>
    </location>
</feature>
<reference evidence="9 10" key="1">
    <citation type="submission" date="2022-11" db="UniProtKB">
        <authorList>
            <consortium name="WormBaseParasite"/>
        </authorList>
    </citation>
    <scope>IDENTIFICATION</scope>
</reference>
<proteinExistence type="inferred from homology"/>
<evidence type="ECO:0000313" key="8">
    <source>
        <dbReference type="Proteomes" id="UP000887540"/>
    </source>
</evidence>
<keyword evidence="3 6" id="KW-0472">Membrane</keyword>
<comment type="subcellular location">
    <subcellularLocation>
        <location evidence="1 6">Cytoplasmic vesicle membrane</location>
        <topology evidence="1 6">Peripheral membrane protein</topology>
        <orientation evidence="1 6">Cytoplasmic side</orientation>
    </subcellularLocation>
    <subcellularLocation>
        <location evidence="6">Membrane</location>
        <location evidence="6">Coated pit</location>
        <topology evidence="6">Peripheral membrane protein</topology>
        <orientation evidence="6">Cytoplasmic side</orientation>
    </subcellularLocation>
    <text evidence="6">Cytoplasmic face of coated pits and vesicles.</text>
</comment>
<sequence length="210" mass="23939">MADPVQDFLARERNALAELEGDDVPDVVDPVANDVENGFDAFQQVPPQINGILNSRGDSGVDLAALNLNGESPIPTQNGRGPSPTVSISSMRSQEPLEEPEKIRKWREDQKKRLEEKDAAEEKKKREMREQAKKELEEWNKQRLTKVEDAKKKNRDRETSWQKNGDVTKEGEQWEQIAKMVESGPKTNKNTKDTSRMKELLLQMIAETNK</sequence>
<evidence type="ECO:0000256" key="7">
    <source>
        <dbReference type="SAM" id="MobiDB-lite"/>
    </source>
</evidence>
<accession>A0A914CXY4</accession>
<dbReference type="GO" id="GO:0030672">
    <property type="term" value="C:synaptic vesicle membrane"/>
    <property type="evidence" value="ECO:0007669"/>
    <property type="project" value="TreeGrafter"/>
</dbReference>
<dbReference type="GO" id="GO:0005198">
    <property type="term" value="F:structural molecule activity"/>
    <property type="evidence" value="ECO:0007669"/>
    <property type="project" value="InterPro"/>
</dbReference>
<keyword evidence="4 6" id="KW-0168">Coated pit</keyword>